<evidence type="ECO:0000313" key="2">
    <source>
        <dbReference type="Ensembl" id="ENSOANP00000034127.1"/>
    </source>
</evidence>
<proteinExistence type="predicted"/>
<dbReference type="InParanoid" id="A0A6I8MZG1"/>
<feature type="region of interest" description="Disordered" evidence="1">
    <location>
        <begin position="27"/>
        <end position="66"/>
    </location>
</feature>
<reference evidence="2" key="2">
    <citation type="submission" date="2025-08" db="UniProtKB">
        <authorList>
            <consortium name="Ensembl"/>
        </authorList>
    </citation>
    <scope>IDENTIFICATION</scope>
    <source>
        <strain evidence="2">Glennie</strain>
    </source>
</reference>
<accession>A0A6I8MZG1</accession>
<dbReference type="Proteomes" id="UP000002279">
    <property type="component" value="Chromosome X1"/>
</dbReference>
<sequence>VLGIGSASSLHLRFLKTLEFRTDVSVMSTPPRGGERHNSLQSISHWGGTLPPIPPAVKAPSYADST</sequence>
<protein>
    <submittedName>
        <fullName evidence="2">Uncharacterized protein</fullName>
    </submittedName>
</protein>
<reference evidence="2" key="3">
    <citation type="submission" date="2025-09" db="UniProtKB">
        <authorList>
            <consortium name="Ensembl"/>
        </authorList>
    </citation>
    <scope>IDENTIFICATION</scope>
    <source>
        <strain evidence="2">Glennie</strain>
    </source>
</reference>
<name>A0A6I8MZG1_ORNAN</name>
<dbReference type="Bgee" id="ENSOANG00000049431">
    <property type="expression patterns" value="Expressed in adult mammalian kidney and 8 other cell types or tissues"/>
</dbReference>
<organism evidence="2 3">
    <name type="scientific">Ornithorhynchus anatinus</name>
    <name type="common">Duckbill platypus</name>
    <dbReference type="NCBI Taxonomy" id="9258"/>
    <lineage>
        <taxon>Eukaryota</taxon>
        <taxon>Metazoa</taxon>
        <taxon>Chordata</taxon>
        <taxon>Craniata</taxon>
        <taxon>Vertebrata</taxon>
        <taxon>Euteleostomi</taxon>
        <taxon>Mammalia</taxon>
        <taxon>Monotremata</taxon>
        <taxon>Ornithorhynchidae</taxon>
        <taxon>Ornithorhynchus</taxon>
    </lineage>
</organism>
<evidence type="ECO:0000256" key="1">
    <source>
        <dbReference type="SAM" id="MobiDB-lite"/>
    </source>
</evidence>
<keyword evidence="3" id="KW-1185">Reference proteome</keyword>
<dbReference type="Ensembl" id="ENSOANT00000048905.1">
    <property type="protein sequence ID" value="ENSOANP00000034127.1"/>
    <property type="gene ID" value="ENSOANG00000049431.1"/>
</dbReference>
<reference evidence="2 3" key="1">
    <citation type="journal article" date="2008" name="Nature">
        <title>Genome analysis of the platypus reveals unique signatures of evolution.</title>
        <authorList>
            <person name="Warren W.C."/>
            <person name="Hillier L.W."/>
            <person name="Marshall Graves J.A."/>
            <person name="Birney E."/>
            <person name="Ponting C.P."/>
            <person name="Grutzner F."/>
            <person name="Belov K."/>
            <person name="Miller W."/>
            <person name="Clarke L."/>
            <person name="Chinwalla A.T."/>
            <person name="Yang S.P."/>
            <person name="Heger A."/>
            <person name="Locke D.P."/>
            <person name="Miethke P."/>
            <person name="Waters P.D."/>
            <person name="Veyrunes F."/>
            <person name="Fulton L."/>
            <person name="Fulton B."/>
            <person name="Graves T."/>
            <person name="Wallis J."/>
            <person name="Puente X.S."/>
            <person name="Lopez-Otin C."/>
            <person name="Ordonez G.R."/>
            <person name="Eichler E.E."/>
            <person name="Chen L."/>
            <person name="Cheng Z."/>
            <person name="Deakin J.E."/>
            <person name="Alsop A."/>
            <person name="Thompson K."/>
            <person name="Kirby P."/>
            <person name="Papenfuss A.T."/>
            <person name="Wakefield M.J."/>
            <person name="Olender T."/>
            <person name="Lancet D."/>
            <person name="Huttley G.A."/>
            <person name="Smit A.F."/>
            <person name="Pask A."/>
            <person name="Temple-Smith P."/>
            <person name="Batzer M.A."/>
            <person name="Walker J.A."/>
            <person name="Konkel M.K."/>
            <person name="Harris R.S."/>
            <person name="Whittington C.M."/>
            <person name="Wong E.S."/>
            <person name="Gemmell N.J."/>
            <person name="Buschiazzo E."/>
            <person name="Vargas Jentzsch I.M."/>
            <person name="Merkel A."/>
            <person name="Schmitz J."/>
            <person name="Zemann A."/>
            <person name="Churakov G."/>
            <person name="Kriegs J.O."/>
            <person name="Brosius J."/>
            <person name="Murchison E.P."/>
            <person name="Sachidanandam R."/>
            <person name="Smith C."/>
            <person name="Hannon G.J."/>
            <person name="Tsend-Ayush E."/>
            <person name="McMillan D."/>
            <person name="Attenborough R."/>
            <person name="Rens W."/>
            <person name="Ferguson-Smith M."/>
            <person name="Lefevre C.M."/>
            <person name="Sharp J.A."/>
            <person name="Nicholas K.R."/>
            <person name="Ray D.A."/>
            <person name="Kube M."/>
            <person name="Reinhardt R."/>
            <person name="Pringle T.H."/>
            <person name="Taylor J."/>
            <person name="Jones R.C."/>
            <person name="Nixon B."/>
            <person name="Dacheux J.L."/>
            <person name="Niwa H."/>
            <person name="Sekita Y."/>
            <person name="Huang X."/>
            <person name="Stark A."/>
            <person name="Kheradpour P."/>
            <person name="Kellis M."/>
            <person name="Flicek P."/>
            <person name="Chen Y."/>
            <person name="Webber C."/>
            <person name="Hardison R."/>
            <person name="Nelson J."/>
            <person name="Hallsworth-Pepin K."/>
            <person name="Delehaunty K."/>
            <person name="Markovic C."/>
            <person name="Minx P."/>
            <person name="Feng Y."/>
            <person name="Kremitzki C."/>
            <person name="Mitreva M."/>
            <person name="Glasscock J."/>
            <person name="Wylie T."/>
            <person name="Wohldmann P."/>
            <person name="Thiru P."/>
            <person name="Nhan M.N."/>
            <person name="Pohl C.S."/>
            <person name="Smith S.M."/>
            <person name="Hou S."/>
            <person name="Nefedov M."/>
            <person name="de Jong P.J."/>
            <person name="Renfree M.B."/>
            <person name="Mardis E.R."/>
            <person name="Wilson R.K."/>
        </authorList>
    </citation>
    <scope>NUCLEOTIDE SEQUENCE [LARGE SCALE GENOMIC DNA]</scope>
    <source>
        <strain evidence="2 3">Glennie</strain>
    </source>
</reference>
<dbReference type="AlphaFoldDB" id="A0A6I8MZG1"/>
<evidence type="ECO:0000313" key="3">
    <source>
        <dbReference type="Proteomes" id="UP000002279"/>
    </source>
</evidence>